<comment type="caution">
    <text evidence="2">The sequence shown here is derived from an EMBL/GenBank/DDBJ whole genome shotgun (WGS) entry which is preliminary data.</text>
</comment>
<keyword evidence="2" id="KW-0347">Helicase</keyword>
<feature type="domain" description="DNA2/NAM7 helicase-like C-terminal" evidence="1">
    <location>
        <begin position="12"/>
        <end position="40"/>
    </location>
</feature>
<accession>A0AB33XIN7</accession>
<dbReference type="EMBL" id="AKON01000004">
    <property type="protein sequence ID" value="EJB64210.1"/>
    <property type="molecule type" value="Genomic_DNA"/>
</dbReference>
<dbReference type="GO" id="GO:0004386">
    <property type="term" value="F:helicase activity"/>
    <property type="evidence" value="ECO:0007669"/>
    <property type="project" value="UniProtKB-KW"/>
</dbReference>
<protein>
    <submittedName>
        <fullName evidence="2">Helicase</fullName>
    </submittedName>
</protein>
<proteinExistence type="predicted"/>
<dbReference type="Gene3D" id="3.40.50.300">
    <property type="entry name" value="P-loop containing nucleotide triphosphate hydrolases"/>
    <property type="match status" value="1"/>
</dbReference>
<dbReference type="InterPro" id="IPR027417">
    <property type="entry name" value="P-loop_NTPase"/>
</dbReference>
<evidence type="ECO:0000259" key="1">
    <source>
        <dbReference type="Pfam" id="PF13087"/>
    </source>
</evidence>
<reference evidence="2 3" key="1">
    <citation type="submission" date="2012-04" db="EMBL/GenBank/DDBJ databases">
        <title>Genome sequence of Helicobacter pylori Hp H-42.</title>
        <authorList>
            <person name="Blanchard T.G."/>
            <person name="Czinn S.J."/>
            <person name="McCracken C."/>
            <person name="Abolude K."/>
            <person name="Maroo A."/>
            <person name="Santana-Cruz I."/>
            <person name="Tallon L.J."/>
            <person name="Ficke F.W.F."/>
        </authorList>
    </citation>
    <scope>NUCLEOTIDE SEQUENCE [LARGE SCALE GENOMIC DNA]</scope>
    <source>
        <strain evidence="2 3">Hp H-42</strain>
    </source>
</reference>
<dbReference type="InterPro" id="IPR041679">
    <property type="entry name" value="DNA2/NAM7-like_C"/>
</dbReference>
<sequence length="45" mass="5096">MRSEVEKYGFKNFDEIKINTADSFQGEEADIIIYSTVKTCGNLSC</sequence>
<keyword evidence="2" id="KW-0067">ATP-binding</keyword>
<gene>
    <name evidence="2" type="ORF">HPHPH42_0576</name>
</gene>
<organism evidence="2 3">
    <name type="scientific">Helicobacter pylori Hp H-42</name>
    <dbReference type="NCBI Taxonomy" id="992047"/>
    <lineage>
        <taxon>Bacteria</taxon>
        <taxon>Pseudomonadati</taxon>
        <taxon>Campylobacterota</taxon>
        <taxon>Epsilonproteobacteria</taxon>
        <taxon>Campylobacterales</taxon>
        <taxon>Helicobacteraceae</taxon>
        <taxon>Helicobacter</taxon>
    </lineage>
</organism>
<evidence type="ECO:0000313" key="2">
    <source>
        <dbReference type="EMBL" id="EJB64210.1"/>
    </source>
</evidence>
<evidence type="ECO:0000313" key="3">
    <source>
        <dbReference type="Proteomes" id="UP000005514"/>
    </source>
</evidence>
<name>A0AB33XIN7_HELPX</name>
<keyword evidence="2" id="KW-0378">Hydrolase</keyword>
<keyword evidence="2" id="KW-0547">Nucleotide-binding</keyword>
<dbReference type="AlphaFoldDB" id="A0AB33XIN7"/>
<dbReference type="Pfam" id="PF13087">
    <property type="entry name" value="AAA_12"/>
    <property type="match status" value="1"/>
</dbReference>
<dbReference type="Proteomes" id="UP000005514">
    <property type="component" value="Unassembled WGS sequence"/>
</dbReference>